<dbReference type="InterPro" id="IPR036721">
    <property type="entry name" value="RCK_C_sf"/>
</dbReference>
<feature type="domain" description="RCK C-terminal" evidence="8">
    <location>
        <begin position="135"/>
        <end position="217"/>
    </location>
</feature>
<evidence type="ECO:0000259" key="7">
    <source>
        <dbReference type="PROSITE" id="PS51201"/>
    </source>
</evidence>
<dbReference type="InterPro" id="IPR006037">
    <property type="entry name" value="RCK_C"/>
</dbReference>
<dbReference type="RefSeq" id="WP_310927816.1">
    <property type="nucleotide sequence ID" value="NZ_JAMQOQ010000002.1"/>
</dbReference>
<dbReference type="Pfam" id="PF02254">
    <property type="entry name" value="TrkA_N"/>
    <property type="match status" value="1"/>
</dbReference>
<protein>
    <submittedName>
        <fullName evidence="9">TrkA family potassium uptake protein</fullName>
    </submittedName>
</protein>
<keyword evidence="10" id="KW-1185">Reference proteome</keyword>
<gene>
    <name evidence="9" type="ORF">NDI79_07245</name>
</gene>
<evidence type="ECO:0000256" key="1">
    <source>
        <dbReference type="ARBA" id="ARBA00003660"/>
    </source>
</evidence>
<dbReference type="InterPro" id="IPR003148">
    <property type="entry name" value="RCK_N"/>
</dbReference>
<comment type="function">
    <text evidence="1">Part of a potassium transport system.</text>
</comment>
<dbReference type="PANTHER" id="PTHR43833">
    <property type="entry name" value="POTASSIUM CHANNEL PROTEIN 2-RELATED-RELATED"/>
    <property type="match status" value="1"/>
</dbReference>
<dbReference type="Gene3D" id="3.40.50.720">
    <property type="entry name" value="NAD(P)-binding Rossmann-like Domain"/>
    <property type="match status" value="1"/>
</dbReference>
<reference evidence="9 10" key="1">
    <citation type="submission" date="2022-06" db="EMBL/GenBank/DDBJ databases">
        <title>Halogeometricum sp. a new haloarchaeum isolate from saline soil.</title>
        <authorList>
            <person name="Strakova D."/>
            <person name="Galisteo C."/>
            <person name="Sanchez-Porro C."/>
            <person name="Ventosa A."/>
        </authorList>
    </citation>
    <scope>NUCLEOTIDE SEQUENCE [LARGE SCALE GENOMIC DNA]</scope>
    <source>
        <strain evidence="10">S3BR25-2</strain>
    </source>
</reference>
<comment type="caution">
    <text evidence="9">The sequence shown here is derived from an EMBL/GenBank/DDBJ whole genome shotgun (WGS) entry which is preliminary data.</text>
</comment>
<evidence type="ECO:0000256" key="2">
    <source>
        <dbReference type="ARBA" id="ARBA00022448"/>
    </source>
</evidence>
<evidence type="ECO:0000256" key="5">
    <source>
        <dbReference type="ARBA" id="ARBA00023027"/>
    </source>
</evidence>
<proteinExistence type="predicted"/>
<dbReference type="Proteomes" id="UP001254813">
    <property type="component" value="Unassembled WGS sequence"/>
</dbReference>
<dbReference type="SUPFAM" id="SSF51735">
    <property type="entry name" value="NAD(P)-binding Rossmann-fold domains"/>
    <property type="match status" value="1"/>
</dbReference>
<dbReference type="EMBL" id="JAMQOQ010000002">
    <property type="protein sequence ID" value="MDS0293963.1"/>
    <property type="molecule type" value="Genomic_DNA"/>
</dbReference>
<keyword evidence="3" id="KW-0633">Potassium transport</keyword>
<organism evidence="9 10">
    <name type="scientific">Halogeometricum luteum</name>
    <dbReference type="NCBI Taxonomy" id="2950537"/>
    <lineage>
        <taxon>Archaea</taxon>
        <taxon>Methanobacteriati</taxon>
        <taxon>Methanobacteriota</taxon>
        <taxon>Stenosarchaea group</taxon>
        <taxon>Halobacteria</taxon>
        <taxon>Halobacteriales</taxon>
        <taxon>Haloferacaceae</taxon>
        <taxon>Halogeometricum</taxon>
    </lineage>
</organism>
<evidence type="ECO:0000259" key="8">
    <source>
        <dbReference type="PROSITE" id="PS51202"/>
    </source>
</evidence>
<evidence type="ECO:0000256" key="4">
    <source>
        <dbReference type="ARBA" id="ARBA00022958"/>
    </source>
</evidence>
<evidence type="ECO:0000256" key="3">
    <source>
        <dbReference type="ARBA" id="ARBA00022538"/>
    </source>
</evidence>
<dbReference type="PRINTS" id="PR00335">
    <property type="entry name" value="KUPTAKETRKA"/>
</dbReference>
<keyword evidence="5" id="KW-0520">NAD</keyword>
<dbReference type="InterPro" id="IPR036291">
    <property type="entry name" value="NAD(P)-bd_dom_sf"/>
</dbReference>
<keyword evidence="6" id="KW-0406">Ion transport</keyword>
<dbReference type="InterPro" id="IPR050721">
    <property type="entry name" value="Trk_Ktr_HKT_K-transport"/>
</dbReference>
<dbReference type="InterPro" id="IPR006036">
    <property type="entry name" value="K_uptake_TrkA"/>
</dbReference>
<evidence type="ECO:0000313" key="9">
    <source>
        <dbReference type="EMBL" id="MDS0293963.1"/>
    </source>
</evidence>
<keyword evidence="2" id="KW-0813">Transport</keyword>
<dbReference type="PROSITE" id="PS51202">
    <property type="entry name" value="RCK_C"/>
    <property type="match status" value="1"/>
</dbReference>
<sequence>MKVVIVGYGRVGARTALVLREEGHEVTVVDNDERKVERAEEAGFEVVEGDGSSEAVLRRAGAEEADAVGGLTGDPNVNFAACMIGKEFGCRAVMRVSEDYRQEIYERYADDVDDVIYPERLGAAGAKTALLGGDFNAIGELTEQLRLSMLVVPEGAPVVGRKVADVDLGADGRIYAHGGAREPMTIPLPGTTVEAGDRLALVADRDRFDDVRRVLLGEDRRGNA</sequence>
<keyword evidence="4" id="KW-0630">Potassium</keyword>
<name>A0ABU2G1B4_9EURY</name>
<dbReference type="PROSITE" id="PS51201">
    <property type="entry name" value="RCK_N"/>
    <property type="match status" value="1"/>
</dbReference>
<evidence type="ECO:0000256" key="6">
    <source>
        <dbReference type="ARBA" id="ARBA00023065"/>
    </source>
</evidence>
<dbReference type="SUPFAM" id="SSF116726">
    <property type="entry name" value="TrkA C-terminal domain-like"/>
    <property type="match status" value="1"/>
</dbReference>
<dbReference type="Gene3D" id="3.30.70.1450">
    <property type="entry name" value="Regulator of K+ conductance, C-terminal domain"/>
    <property type="match status" value="1"/>
</dbReference>
<evidence type="ECO:0000313" key="10">
    <source>
        <dbReference type="Proteomes" id="UP001254813"/>
    </source>
</evidence>
<feature type="domain" description="RCK N-terminal" evidence="7">
    <location>
        <begin position="1"/>
        <end position="116"/>
    </location>
</feature>
<accession>A0ABU2G1B4</accession>
<dbReference type="Pfam" id="PF02080">
    <property type="entry name" value="TrkA_C"/>
    <property type="match status" value="1"/>
</dbReference>
<dbReference type="PANTHER" id="PTHR43833:SF5">
    <property type="entry name" value="TRK SYSTEM POTASSIUM UPTAKE PROTEIN TRKA"/>
    <property type="match status" value="1"/>
</dbReference>